<dbReference type="PROSITE" id="PS00671">
    <property type="entry name" value="D_2_HYDROXYACID_DH_3"/>
    <property type="match status" value="1"/>
</dbReference>
<evidence type="ECO:0000256" key="2">
    <source>
        <dbReference type="ARBA" id="ARBA00023002"/>
    </source>
</evidence>
<reference evidence="7 8" key="1">
    <citation type="submission" date="2013-03" db="EMBL/GenBank/DDBJ databases">
        <title>The Genome Sequence of Capronia coronata CBS 617.96.</title>
        <authorList>
            <consortium name="The Broad Institute Genomics Platform"/>
            <person name="Cuomo C."/>
            <person name="de Hoog S."/>
            <person name="Gorbushina A."/>
            <person name="Walker B."/>
            <person name="Young S.K."/>
            <person name="Zeng Q."/>
            <person name="Gargeya S."/>
            <person name="Fitzgerald M."/>
            <person name="Haas B."/>
            <person name="Abouelleil A."/>
            <person name="Allen A.W."/>
            <person name="Alvarado L."/>
            <person name="Arachchi H.M."/>
            <person name="Berlin A.M."/>
            <person name="Chapman S.B."/>
            <person name="Gainer-Dewar J."/>
            <person name="Goldberg J."/>
            <person name="Griggs A."/>
            <person name="Gujja S."/>
            <person name="Hansen M."/>
            <person name="Howarth C."/>
            <person name="Imamovic A."/>
            <person name="Ireland A."/>
            <person name="Larimer J."/>
            <person name="McCowan C."/>
            <person name="Murphy C."/>
            <person name="Pearson M."/>
            <person name="Poon T.W."/>
            <person name="Priest M."/>
            <person name="Roberts A."/>
            <person name="Saif S."/>
            <person name="Shea T."/>
            <person name="Sisk P."/>
            <person name="Sykes S."/>
            <person name="Wortman J."/>
            <person name="Nusbaum C."/>
            <person name="Birren B."/>
        </authorList>
    </citation>
    <scope>NUCLEOTIDE SEQUENCE [LARGE SCALE GENOMIC DNA]</scope>
    <source>
        <strain evidence="7 8">CBS 617.96</strain>
    </source>
</reference>
<evidence type="ECO:0000313" key="8">
    <source>
        <dbReference type="Proteomes" id="UP000019484"/>
    </source>
</evidence>
<dbReference type="HOGENOM" id="CLU_019796_1_3_1"/>
<dbReference type="GeneID" id="19161183"/>
<feature type="domain" description="D-isomer specific 2-hydroxyacid dehydrogenase catalytic" evidence="5">
    <location>
        <begin position="38"/>
        <end position="366"/>
    </location>
</feature>
<dbReference type="OrthoDB" id="298012at2759"/>
<dbReference type="InterPro" id="IPR006140">
    <property type="entry name" value="D-isomer_DH_NAD-bd"/>
</dbReference>
<dbReference type="SUPFAM" id="SSF52283">
    <property type="entry name" value="Formate/glycerate dehydrogenase catalytic domain-like"/>
    <property type="match status" value="1"/>
</dbReference>
<accession>W9Y9N6</accession>
<dbReference type="InterPro" id="IPR050418">
    <property type="entry name" value="D-iso_2-hydroxyacid_DH_PdxB"/>
</dbReference>
<evidence type="ECO:0000256" key="4">
    <source>
        <dbReference type="RuleBase" id="RU003719"/>
    </source>
</evidence>
<dbReference type="InterPro" id="IPR006139">
    <property type="entry name" value="D-isomer_2_OHA_DH_cat_dom"/>
</dbReference>
<dbReference type="RefSeq" id="XP_007725384.1">
    <property type="nucleotide sequence ID" value="XM_007727194.1"/>
</dbReference>
<dbReference type="Pfam" id="PF02826">
    <property type="entry name" value="2-Hacid_dh_C"/>
    <property type="match status" value="1"/>
</dbReference>
<dbReference type="Gene3D" id="3.40.50.720">
    <property type="entry name" value="NAD(P)-binding Rossmann-like Domain"/>
    <property type="match status" value="2"/>
</dbReference>
<evidence type="ECO:0000256" key="1">
    <source>
        <dbReference type="ARBA" id="ARBA00005854"/>
    </source>
</evidence>
<feature type="domain" description="D-isomer specific 2-hydroxyacid dehydrogenase NAD-binding" evidence="6">
    <location>
        <begin position="126"/>
        <end position="336"/>
    </location>
</feature>
<dbReference type="GO" id="GO:0016616">
    <property type="term" value="F:oxidoreductase activity, acting on the CH-OH group of donors, NAD or NADP as acceptor"/>
    <property type="evidence" value="ECO:0007669"/>
    <property type="project" value="InterPro"/>
</dbReference>
<dbReference type="AlphaFoldDB" id="W9Y9N6"/>
<keyword evidence="2 4" id="KW-0560">Oxidoreductase</keyword>
<dbReference type="SUPFAM" id="SSF51735">
    <property type="entry name" value="NAD(P)-binding Rossmann-fold domains"/>
    <property type="match status" value="1"/>
</dbReference>
<dbReference type="InterPro" id="IPR029753">
    <property type="entry name" value="D-isomer_DH_CS"/>
</dbReference>
<dbReference type="Proteomes" id="UP000019484">
    <property type="component" value="Unassembled WGS sequence"/>
</dbReference>
<dbReference type="PANTHER" id="PTHR43761:SF1">
    <property type="entry name" value="D-ISOMER SPECIFIC 2-HYDROXYACID DEHYDROGENASE CATALYTIC DOMAIN-CONTAINING PROTEIN-RELATED"/>
    <property type="match status" value="1"/>
</dbReference>
<proteinExistence type="inferred from homology"/>
<dbReference type="eggNOG" id="KOG0068">
    <property type="taxonomic scope" value="Eukaryota"/>
</dbReference>
<evidence type="ECO:0000259" key="5">
    <source>
        <dbReference type="Pfam" id="PF00389"/>
    </source>
</evidence>
<dbReference type="GO" id="GO:0051287">
    <property type="term" value="F:NAD binding"/>
    <property type="evidence" value="ECO:0007669"/>
    <property type="project" value="InterPro"/>
</dbReference>
<keyword evidence="8" id="KW-1185">Reference proteome</keyword>
<comment type="similarity">
    <text evidence="1 4">Belongs to the D-isomer specific 2-hydroxyacid dehydrogenase family.</text>
</comment>
<organism evidence="7 8">
    <name type="scientific">Capronia coronata CBS 617.96</name>
    <dbReference type="NCBI Taxonomy" id="1182541"/>
    <lineage>
        <taxon>Eukaryota</taxon>
        <taxon>Fungi</taxon>
        <taxon>Dikarya</taxon>
        <taxon>Ascomycota</taxon>
        <taxon>Pezizomycotina</taxon>
        <taxon>Eurotiomycetes</taxon>
        <taxon>Chaetothyriomycetidae</taxon>
        <taxon>Chaetothyriales</taxon>
        <taxon>Herpotrichiellaceae</taxon>
        <taxon>Capronia</taxon>
    </lineage>
</organism>
<dbReference type="CDD" id="cd05198">
    <property type="entry name" value="formate_dh_like"/>
    <property type="match status" value="1"/>
</dbReference>
<gene>
    <name evidence="7" type="ORF">A1O1_06315</name>
</gene>
<dbReference type="Pfam" id="PF00389">
    <property type="entry name" value="2-Hacid_dh"/>
    <property type="match status" value="1"/>
</dbReference>
<sequence>MANNSKTTSFFQNPPPLPPGRAQHHIVVLEAIHCVMPAFSFTHTIELHPRTDPAQVAERIKDATIVIACVVPVTPRDMDHAPHLGMLAVMAVGLGWVDKDDCARRGVTVTNCVAGNVDAVAEHFLALYFAARRQVVRVHNSVTASTEWRDQGTLTKAFWSGPPIGCGQETLGIMGYGALGQKIEKLARAVGFGEVLISERKNVGQIGNGNINTTTNTTTTTTTNTIRDGRVSFAEIIRQATTICVCLPKENDTVDLTAEPELRAMRPDALLINMARGGIVNEAALAKALREGWIACAATDVLEIEPAWPGSGPLTPDLAKGEESAVPNLTISSHIAWYTQSTIKNYQRLLKEGIEGWVAGSLQETPDQVNKVVVVHGGRIWR</sequence>
<comment type="caution">
    <text evidence="7">The sequence shown here is derived from an EMBL/GenBank/DDBJ whole genome shotgun (WGS) entry which is preliminary data.</text>
</comment>
<dbReference type="EMBL" id="AMWN01000005">
    <property type="protein sequence ID" value="EXJ85946.1"/>
    <property type="molecule type" value="Genomic_DNA"/>
</dbReference>
<name>W9Y9N6_9EURO</name>
<dbReference type="STRING" id="1182541.W9Y9N6"/>
<dbReference type="PANTHER" id="PTHR43761">
    <property type="entry name" value="D-ISOMER SPECIFIC 2-HYDROXYACID DEHYDROGENASE FAMILY PROTEIN (AFU_ORTHOLOGUE AFUA_1G13630)"/>
    <property type="match status" value="1"/>
</dbReference>
<evidence type="ECO:0000259" key="6">
    <source>
        <dbReference type="Pfam" id="PF02826"/>
    </source>
</evidence>
<keyword evidence="3" id="KW-0520">NAD</keyword>
<protein>
    <recommendedName>
        <fullName evidence="9">Glycerate dehydrogenase</fullName>
    </recommendedName>
</protein>
<evidence type="ECO:0000313" key="7">
    <source>
        <dbReference type="EMBL" id="EXJ85946.1"/>
    </source>
</evidence>
<dbReference type="InterPro" id="IPR036291">
    <property type="entry name" value="NAD(P)-bd_dom_sf"/>
</dbReference>
<evidence type="ECO:0000256" key="3">
    <source>
        <dbReference type="ARBA" id="ARBA00023027"/>
    </source>
</evidence>
<evidence type="ECO:0008006" key="9">
    <source>
        <dbReference type="Google" id="ProtNLM"/>
    </source>
</evidence>